<protein>
    <submittedName>
        <fullName evidence="1">Uncharacterized protein</fullName>
    </submittedName>
</protein>
<keyword evidence="2" id="KW-1185">Reference proteome</keyword>
<organism evidence="1 2">
    <name type="scientific">Pedobacter terrae</name>
    <dbReference type="NCBI Taxonomy" id="405671"/>
    <lineage>
        <taxon>Bacteria</taxon>
        <taxon>Pseudomonadati</taxon>
        <taxon>Bacteroidota</taxon>
        <taxon>Sphingobacteriia</taxon>
        <taxon>Sphingobacteriales</taxon>
        <taxon>Sphingobacteriaceae</taxon>
        <taxon>Pedobacter</taxon>
    </lineage>
</organism>
<evidence type="ECO:0000313" key="1">
    <source>
        <dbReference type="EMBL" id="SDH52955.1"/>
    </source>
</evidence>
<dbReference type="AlphaFoldDB" id="A0A1G8D5E4"/>
<accession>A0A1G8D5E4</accession>
<sequence length="58" mass="6333">MSIKTKTEISLQNKLQLVAEGESVELNKAEAELYGVDVADVLPDEDLEDEGREANNGN</sequence>
<gene>
    <name evidence="1" type="ORF">SAMN05421827_12814</name>
</gene>
<reference evidence="2" key="1">
    <citation type="submission" date="2016-10" db="EMBL/GenBank/DDBJ databases">
        <authorList>
            <person name="Varghese N."/>
            <person name="Submissions S."/>
        </authorList>
    </citation>
    <scope>NUCLEOTIDE SEQUENCE [LARGE SCALE GENOMIC DNA]</scope>
    <source>
        <strain evidence="2">DSM 17933</strain>
    </source>
</reference>
<evidence type="ECO:0000313" key="2">
    <source>
        <dbReference type="Proteomes" id="UP000199643"/>
    </source>
</evidence>
<dbReference type="Proteomes" id="UP000199643">
    <property type="component" value="Unassembled WGS sequence"/>
</dbReference>
<dbReference type="EMBL" id="FNCH01000028">
    <property type="protein sequence ID" value="SDH52955.1"/>
    <property type="molecule type" value="Genomic_DNA"/>
</dbReference>
<proteinExistence type="predicted"/>
<dbReference type="STRING" id="405671.SAMN05421827_12814"/>
<name>A0A1G8D5E4_9SPHI</name>
<dbReference type="RefSeq" id="WP_167354806.1">
    <property type="nucleotide sequence ID" value="NZ_FNCH01000028.1"/>
</dbReference>